<dbReference type="Proteomes" id="UP001642409">
    <property type="component" value="Unassembled WGS sequence"/>
</dbReference>
<evidence type="ECO:0000313" key="1">
    <source>
        <dbReference type="EMBL" id="CAI9928274.1"/>
    </source>
</evidence>
<evidence type="ECO:0000313" key="2">
    <source>
        <dbReference type="EMBL" id="CAL6102088.1"/>
    </source>
</evidence>
<dbReference type="EMBL" id="CATOUU010000389">
    <property type="protein sequence ID" value="CAI9928274.1"/>
    <property type="molecule type" value="Genomic_DNA"/>
</dbReference>
<gene>
    <name evidence="1" type="ORF">HINF_LOCUS15919</name>
    <name evidence="2" type="ORF">HINF_LOCUS71501</name>
</gene>
<comment type="caution">
    <text evidence="1">The sequence shown here is derived from an EMBL/GenBank/DDBJ whole genome shotgun (WGS) entry which is preliminary data.</text>
</comment>
<sequence length="122" mass="13955">MPKLYQALGKAEGVSIENLLVVFSALILQPAVESHSRVCVPHRPAFCSQAYRRRETTRTQEERRSLQFIKELITKQVLLTMLSRARSGPKPQGERRPFEIYLNDPAEVGRRTTSTKVCFPIE</sequence>
<reference evidence="1" key="1">
    <citation type="submission" date="2023-06" db="EMBL/GenBank/DDBJ databases">
        <authorList>
            <person name="Kurt Z."/>
        </authorList>
    </citation>
    <scope>NUCLEOTIDE SEQUENCE</scope>
</reference>
<protein>
    <submittedName>
        <fullName evidence="2">Hypothetical_protein</fullName>
    </submittedName>
</protein>
<dbReference type="EMBL" id="CAXDID020000551">
    <property type="protein sequence ID" value="CAL6102088.1"/>
    <property type="molecule type" value="Genomic_DNA"/>
</dbReference>
<accession>A0AA86NYD1</accession>
<evidence type="ECO:0000313" key="3">
    <source>
        <dbReference type="Proteomes" id="UP001642409"/>
    </source>
</evidence>
<dbReference type="AlphaFoldDB" id="A0AA86NYD1"/>
<reference evidence="2 3" key="2">
    <citation type="submission" date="2024-07" db="EMBL/GenBank/DDBJ databases">
        <authorList>
            <person name="Akdeniz Z."/>
        </authorList>
    </citation>
    <scope>NUCLEOTIDE SEQUENCE [LARGE SCALE GENOMIC DNA]</scope>
</reference>
<organism evidence="1">
    <name type="scientific">Hexamita inflata</name>
    <dbReference type="NCBI Taxonomy" id="28002"/>
    <lineage>
        <taxon>Eukaryota</taxon>
        <taxon>Metamonada</taxon>
        <taxon>Diplomonadida</taxon>
        <taxon>Hexamitidae</taxon>
        <taxon>Hexamitinae</taxon>
        <taxon>Hexamita</taxon>
    </lineage>
</organism>
<name>A0AA86NYD1_9EUKA</name>
<keyword evidence="3" id="KW-1185">Reference proteome</keyword>
<proteinExistence type="predicted"/>